<gene>
    <name evidence="5" type="ORF">GCM10022232_47060</name>
</gene>
<feature type="region of interest" description="Disordered" evidence="2">
    <location>
        <begin position="119"/>
        <end position="170"/>
    </location>
</feature>
<feature type="transmembrane region" description="Helical" evidence="3">
    <location>
        <begin position="260"/>
        <end position="284"/>
    </location>
</feature>
<dbReference type="Pfam" id="PF00498">
    <property type="entry name" value="FHA"/>
    <property type="match status" value="1"/>
</dbReference>
<evidence type="ECO:0000313" key="6">
    <source>
        <dbReference type="Proteomes" id="UP001500456"/>
    </source>
</evidence>
<accession>A0ABP7RVF7</accession>
<evidence type="ECO:0000256" key="3">
    <source>
        <dbReference type="SAM" id="Phobius"/>
    </source>
</evidence>
<keyword evidence="6" id="KW-1185">Reference proteome</keyword>
<feature type="compositionally biased region" description="Low complexity" evidence="2">
    <location>
        <begin position="136"/>
        <end position="147"/>
    </location>
</feature>
<keyword evidence="3" id="KW-0472">Membrane</keyword>
<protein>
    <recommendedName>
        <fullName evidence="4">FHA domain-containing protein</fullName>
    </recommendedName>
</protein>
<keyword evidence="1" id="KW-0597">Phosphoprotein</keyword>
<feature type="compositionally biased region" description="Pro residues" evidence="2">
    <location>
        <begin position="148"/>
        <end position="161"/>
    </location>
</feature>
<keyword evidence="3" id="KW-0812">Transmembrane</keyword>
<evidence type="ECO:0000313" key="5">
    <source>
        <dbReference type="EMBL" id="GAA4002744.1"/>
    </source>
</evidence>
<feature type="domain" description="FHA" evidence="4">
    <location>
        <begin position="24"/>
        <end position="78"/>
    </location>
</feature>
<evidence type="ECO:0000259" key="4">
    <source>
        <dbReference type="PROSITE" id="PS50006"/>
    </source>
</evidence>
<evidence type="ECO:0000256" key="1">
    <source>
        <dbReference type="ARBA" id="ARBA00022553"/>
    </source>
</evidence>
<feature type="transmembrane region" description="Helical" evidence="3">
    <location>
        <begin position="227"/>
        <end position="248"/>
    </location>
</feature>
<proteinExistence type="predicted"/>
<dbReference type="SMART" id="SM00240">
    <property type="entry name" value="FHA"/>
    <property type="match status" value="1"/>
</dbReference>
<reference evidence="6" key="1">
    <citation type="journal article" date="2019" name="Int. J. Syst. Evol. Microbiol.">
        <title>The Global Catalogue of Microorganisms (GCM) 10K type strain sequencing project: providing services to taxonomists for standard genome sequencing and annotation.</title>
        <authorList>
            <consortium name="The Broad Institute Genomics Platform"/>
            <consortium name="The Broad Institute Genome Sequencing Center for Infectious Disease"/>
            <person name="Wu L."/>
            <person name="Ma J."/>
        </authorList>
    </citation>
    <scope>NUCLEOTIDE SEQUENCE [LARGE SCALE GENOMIC DNA]</scope>
    <source>
        <strain evidence="6">JCM 16924</strain>
    </source>
</reference>
<organism evidence="5 6">
    <name type="scientific">Streptomyces plumbiresistens</name>
    <dbReference type="NCBI Taxonomy" id="511811"/>
    <lineage>
        <taxon>Bacteria</taxon>
        <taxon>Bacillati</taxon>
        <taxon>Actinomycetota</taxon>
        <taxon>Actinomycetes</taxon>
        <taxon>Kitasatosporales</taxon>
        <taxon>Streptomycetaceae</taxon>
        <taxon>Streptomyces</taxon>
    </lineage>
</organism>
<feature type="region of interest" description="Disordered" evidence="2">
    <location>
        <begin position="632"/>
        <end position="659"/>
    </location>
</feature>
<dbReference type="Gene3D" id="2.60.200.20">
    <property type="match status" value="1"/>
</dbReference>
<keyword evidence="3" id="KW-1133">Transmembrane helix</keyword>
<dbReference type="InterPro" id="IPR050923">
    <property type="entry name" value="Cell_Proc_Reg/RNA_Proc"/>
</dbReference>
<dbReference type="PANTHER" id="PTHR23308">
    <property type="entry name" value="NUCLEAR INHIBITOR OF PROTEIN PHOSPHATASE-1"/>
    <property type="match status" value="1"/>
</dbReference>
<sequence length="659" mass="71605">MAGTGVRPPYLEITEPVQFAGVTWGLSRSTHIMGRLGDIRLDSPDVSKRHAELRQGSDGVWLNDLGSRNGVLHNGTPIPPGQPVRLTHGDQLRLGSVQLTFVGEDGAAAFGPAHRSVHDTATVTDVRDARRRREAAAAAGRDPAPGLSTPPPPPSHAPPPPVDDDARSMTTRHLAAATQLDPWFAELVVRQVVDEPYRALAPVFGADLGVVTRWALAARRRRLARDLVLAGMLLCAVALIGLGVHAHLDEFTSDQPRIDWQPYALGALPALLLGWLAVAVDIWVTDYLVLRRRLAANHYRPSQAPDPPASRARDRLAAVAERPAGNLIVCSNYCPFAGSGFQVDEWDMPIDIRKGTPRPDGGRRPPRPFTTGELYDELVAAARGIGLNNLRVEERLFVDGLNVALDRRLLPIPDQPPLTRVAPHVMRTMPDGLGATRRSYVSIEIPAWSGQLVVTMYLRAVQVSGTLYLEWSAYALLPMLPGYYAVDLLPHRTGAGSAVRAGAQALPRLLPALLGAPRALARRASSARAAAARRRRQRRVVRGGYQFDYGAQYSVREFACGLNEGTYFLGRDLSRALHTTQQHLLNTVGDFLESRGIDSENFQRLQQNLVQNFTTNNDYSVRNDNRVKAKNFHNSGAYAPGGSARSGGGGGGARQAAPN</sequence>
<feature type="compositionally biased region" description="Gly residues" evidence="2">
    <location>
        <begin position="644"/>
        <end position="653"/>
    </location>
</feature>
<dbReference type="InterPro" id="IPR000253">
    <property type="entry name" value="FHA_dom"/>
</dbReference>
<dbReference type="CDD" id="cd00060">
    <property type="entry name" value="FHA"/>
    <property type="match status" value="1"/>
</dbReference>
<comment type="caution">
    <text evidence="5">The sequence shown here is derived from an EMBL/GenBank/DDBJ whole genome shotgun (WGS) entry which is preliminary data.</text>
</comment>
<evidence type="ECO:0000256" key="2">
    <source>
        <dbReference type="SAM" id="MobiDB-lite"/>
    </source>
</evidence>
<dbReference type="SUPFAM" id="SSF49879">
    <property type="entry name" value="SMAD/FHA domain"/>
    <property type="match status" value="1"/>
</dbReference>
<dbReference type="PROSITE" id="PS50006">
    <property type="entry name" value="FHA_DOMAIN"/>
    <property type="match status" value="1"/>
</dbReference>
<dbReference type="Proteomes" id="UP001500456">
    <property type="component" value="Unassembled WGS sequence"/>
</dbReference>
<dbReference type="RefSeq" id="WP_345565892.1">
    <property type="nucleotide sequence ID" value="NZ_BAAAZX010000013.1"/>
</dbReference>
<name>A0ABP7RVF7_9ACTN</name>
<dbReference type="InterPro" id="IPR008984">
    <property type="entry name" value="SMAD_FHA_dom_sf"/>
</dbReference>
<dbReference type="EMBL" id="BAAAZX010000013">
    <property type="protein sequence ID" value="GAA4002744.1"/>
    <property type="molecule type" value="Genomic_DNA"/>
</dbReference>